<feature type="region of interest" description="Disordered" evidence="1">
    <location>
        <begin position="180"/>
        <end position="208"/>
    </location>
</feature>
<sequence>MPVPLVEQIPSPTAGGRALSQSRADRLSRLSQASPTDHHARRQPTWARRGSRLSTPEPDNQSWPFSPAGHIHDVSPGSSSYMSSDMSSPVTPATTIEDVYSQPHSFHGTSHETASHHPGGTPEGGWPPPPGPPPYVGSYNPGIQTYFPPVGHQYYHEMAQNHGNYDMQPHLVPAQQQVLPHSYNSPSPMSNGQPLPQQSMEAPAAPDCPLSYPHQTLLPCAQVPPSSAVLQLQQHGLPPSSYNSQAPVPNVQHPQQSVLSSPSQSMSSGLVTEDIERTLPATLPASQAGGLYATRDKHNIQPLSGASQRPAGLIPTSQAPAFTMMNGTTAAMPATYHAPAYTINYSSSLTGWAGS</sequence>
<protein>
    <submittedName>
        <fullName evidence="2">Uncharacterized protein</fullName>
    </submittedName>
</protein>
<feature type="region of interest" description="Disordered" evidence="1">
    <location>
        <begin position="1"/>
        <end position="137"/>
    </location>
</feature>
<reference evidence="2" key="1">
    <citation type="submission" date="2020-11" db="EMBL/GenBank/DDBJ databases">
        <authorList>
            <consortium name="DOE Joint Genome Institute"/>
            <person name="Ahrendt S."/>
            <person name="Riley R."/>
            <person name="Andreopoulos W."/>
            <person name="LaButti K."/>
            <person name="Pangilinan J."/>
            <person name="Ruiz-duenas F.J."/>
            <person name="Barrasa J.M."/>
            <person name="Sanchez-Garcia M."/>
            <person name="Camarero S."/>
            <person name="Miyauchi S."/>
            <person name="Serrano A."/>
            <person name="Linde D."/>
            <person name="Babiker R."/>
            <person name="Drula E."/>
            <person name="Ayuso-Fernandez I."/>
            <person name="Pacheco R."/>
            <person name="Padilla G."/>
            <person name="Ferreira P."/>
            <person name="Barriuso J."/>
            <person name="Kellner H."/>
            <person name="Castanera R."/>
            <person name="Alfaro M."/>
            <person name="Ramirez L."/>
            <person name="Pisabarro A.G."/>
            <person name="Kuo A."/>
            <person name="Tritt A."/>
            <person name="Lipzen A."/>
            <person name="He G."/>
            <person name="Yan M."/>
            <person name="Ng V."/>
            <person name="Cullen D."/>
            <person name="Martin F."/>
            <person name="Rosso M.-N."/>
            <person name="Henrissat B."/>
            <person name="Hibbett D."/>
            <person name="Martinez A.T."/>
            <person name="Grigoriev I.V."/>
        </authorList>
    </citation>
    <scope>NUCLEOTIDE SEQUENCE</scope>
    <source>
        <strain evidence="2">AH 44721</strain>
    </source>
</reference>
<evidence type="ECO:0000256" key="1">
    <source>
        <dbReference type="SAM" id="MobiDB-lite"/>
    </source>
</evidence>
<feature type="region of interest" description="Disordered" evidence="1">
    <location>
        <begin position="235"/>
        <end position="266"/>
    </location>
</feature>
<feature type="compositionally biased region" description="Low complexity" evidence="1">
    <location>
        <begin position="251"/>
        <end position="266"/>
    </location>
</feature>
<accession>A0A9P5NXF8</accession>
<dbReference type="OrthoDB" id="3263163at2759"/>
<name>A0A9P5NXF8_GYMJU</name>
<dbReference type="Proteomes" id="UP000724874">
    <property type="component" value="Unassembled WGS sequence"/>
</dbReference>
<feature type="compositionally biased region" description="Polar residues" evidence="1">
    <location>
        <begin position="52"/>
        <end position="64"/>
    </location>
</feature>
<evidence type="ECO:0000313" key="3">
    <source>
        <dbReference type="Proteomes" id="UP000724874"/>
    </source>
</evidence>
<feature type="compositionally biased region" description="Polar residues" evidence="1">
    <location>
        <begin position="180"/>
        <end position="200"/>
    </location>
</feature>
<dbReference type="AlphaFoldDB" id="A0A9P5NXF8"/>
<organism evidence="2 3">
    <name type="scientific">Gymnopilus junonius</name>
    <name type="common">Spectacular rustgill mushroom</name>
    <name type="synonym">Gymnopilus spectabilis subsp. junonius</name>
    <dbReference type="NCBI Taxonomy" id="109634"/>
    <lineage>
        <taxon>Eukaryota</taxon>
        <taxon>Fungi</taxon>
        <taxon>Dikarya</taxon>
        <taxon>Basidiomycota</taxon>
        <taxon>Agaricomycotina</taxon>
        <taxon>Agaricomycetes</taxon>
        <taxon>Agaricomycetidae</taxon>
        <taxon>Agaricales</taxon>
        <taxon>Agaricineae</taxon>
        <taxon>Hymenogastraceae</taxon>
        <taxon>Gymnopilus</taxon>
    </lineage>
</organism>
<gene>
    <name evidence="2" type="ORF">CPB84DRAFT_1822675</name>
</gene>
<feature type="compositionally biased region" description="Pro residues" evidence="1">
    <location>
        <begin position="125"/>
        <end position="135"/>
    </location>
</feature>
<evidence type="ECO:0000313" key="2">
    <source>
        <dbReference type="EMBL" id="KAF8907072.1"/>
    </source>
</evidence>
<dbReference type="EMBL" id="JADNYJ010000016">
    <property type="protein sequence ID" value="KAF8907072.1"/>
    <property type="molecule type" value="Genomic_DNA"/>
</dbReference>
<proteinExistence type="predicted"/>
<comment type="caution">
    <text evidence="2">The sequence shown here is derived from an EMBL/GenBank/DDBJ whole genome shotgun (WGS) entry which is preliminary data.</text>
</comment>
<keyword evidence="3" id="KW-1185">Reference proteome</keyword>
<feature type="compositionally biased region" description="Polar residues" evidence="1">
    <location>
        <begin position="235"/>
        <end position="247"/>
    </location>
</feature>
<feature type="compositionally biased region" description="Low complexity" evidence="1">
    <location>
        <begin position="74"/>
        <end position="90"/>
    </location>
</feature>